<reference evidence="10 11" key="1">
    <citation type="journal article" date="2012" name="Front. Microbiol.">
        <title>Redundancy and modularity in membrane-associated dissimilatory nitrate reduction in Bacillus.</title>
        <authorList>
            <person name="Heylen K."/>
            <person name="Keltjens J."/>
        </authorList>
    </citation>
    <scope>NUCLEOTIDE SEQUENCE [LARGE SCALE GENOMIC DNA]</scope>
    <source>
        <strain evidence="11">LMG 21833T</strain>
    </source>
</reference>
<keyword evidence="6" id="KW-0564">Palmitate</keyword>
<dbReference type="RefSeq" id="WP_007084754.1">
    <property type="nucleotide sequence ID" value="NZ_AJLS01000055.1"/>
</dbReference>
<keyword evidence="5" id="KW-0472">Membrane</keyword>
<evidence type="ECO:0000256" key="3">
    <source>
        <dbReference type="ARBA" id="ARBA00022544"/>
    </source>
</evidence>
<dbReference type="AlphaFoldDB" id="K6E853"/>
<evidence type="ECO:0000313" key="11">
    <source>
        <dbReference type="Proteomes" id="UP000006316"/>
    </source>
</evidence>
<dbReference type="GO" id="GO:0009847">
    <property type="term" value="P:spore germination"/>
    <property type="evidence" value="ECO:0007669"/>
    <property type="project" value="InterPro"/>
</dbReference>
<dbReference type="GO" id="GO:0016020">
    <property type="term" value="C:membrane"/>
    <property type="evidence" value="ECO:0007669"/>
    <property type="project" value="UniProtKB-SubCell"/>
</dbReference>
<keyword evidence="7" id="KW-0449">Lipoprotein</keyword>
<dbReference type="PANTHER" id="PTHR35789:SF1">
    <property type="entry name" value="SPORE GERMINATION PROTEIN B3"/>
    <property type="match status" value="1"/>
</dbReference>
<evidence type="ECO:0000256" key="2">
    <source>
        <dbReference type="ARBA" id="ARBA00007886"/>
    </source>
</evidence>
<evidence type="ECO:0000313" key="10">
    <source>
        <dbReference type="EMBL" id="EKN69486.1"/>
    </source>
</evidence>
<evidence type="ECO:0000256" key="6">
    <source>
        <dbReference type="ARBA" id="ARBA00023139"/>
    </source>
</evidence>
<evidence type="ECO:0000256" key="1">
    <source>
        <dbReference type="ARBA" id="ARBA00004635"/>
    </source>
</evidence>
<dbReference type="EMBL" id="AJLS01000055">
    <property type="protein sequence ID" value="EKN69486.1"/>
    <property type="molecule type" value="Genomic_DNA"/>
</dbReference>
<dbReference type="PATRIC" id="fig|1117379.3.peg.1812"/>
<dbReference type="Proteomes" id="UP000006316">
    <property type="component" value="Unassembled WGS sequence"/>
</dbReference>
<evidence type="ECO:0000259" key="8">
    <source>
        <dbReference type="Pfam" id="PF05504"/>
    </source>
</evidence>
<evidence type="ECO:0000256" key="4">
    <source>
        <dbReference type="ARBA" id="ARBA00022729"/>
    </source>
</evidence>
<dbReference type="OrthoDB" id="2592518at2"/>
<evidence type="ECO:0000259" key="9">
    <source>
        <dbReference type="Pfam" id="PF25198"/>
    </source>
</evidence>
<dbReference type="InterPro" id="IPR046953">
    <property type="entry name" value="Spore_GerAC-like_C"/>
</dbReference>
<comment type="subcellular location">
    <subcellularLocation>
        <location evidence="1">Membrane</location>
        <topology evidence="1">Lipid-anchor</topology>
    </subcellularLocation>
</comment>
<dbReference type="InterPro" id="IPR008844">
    <property type="entry name" value="Spore_GerAC-like"/>
</dbReference>
<dbReference type="InterPro" id="IPR057336">
    <property type="entry name" value="GerAC_N"/>
</dbReference>
<dbReference type="Pfam" id="PF25198">
    <property type="entry name" value="Spore_GerAC_N"/>
    <property type="match status" value="1"/>
</dbReference>
<feature type="domain" description="Spore germination protein N-terminal" evidence="9">
    <location>
        <begin position="26"/>
        <end position="193"/>
    </location>
</feature>
<evidence type="ECO:0000256" key="5">
    <source>
        <dbReference type="ARBA" id="ARBA00023136"/>
    </source>
</evidence>
<keyword evidence="3" id="KW-0309">Germination</keyword>
<feature type="domain" description="Spore germination GerAC-like C-terminal" evidence="8">
    <location>
        <begin position="201"/>
        <end position="382"/>
    </location>
</feature>
<dbReference type="PANTHER" id="PTHR35789">
    <property type="entry name" value="SPORE GERMINATION PROTEIN B3"/>
    <property type="match status" value="1"/>
</dbReference>
<gene>
    <name evidence="10" type="ORF">BABA_08666</name>
</gene>
<dbReference type="Pfam" id="PF05504">
    <property type="entry name" value="Spore_GerAC"/>
    <property type="match status" value="1"/>
</dbReference>
<sequence>MLKDPKWNLLAALLSSIIFLSGCVERKQLEKLGLMTAVGYDLEQENRIKGSAVVHKFDPLAKNLTKIITVDGNTSKAIRQEQNLETDQNLVMGQLRCVIYSRELAKRGIIQLVDALNRDPSIGNTVYLTVAEGDASSILNIEQKSLKSDLGTYLYNLIKQNVESEQLLSPTLHEFNHFFSDHGKDPVLPILTIKNGAIVISGLALFKEDRMVSTLNSDQLFYLKVLSDKYRSGSFELSFTRSRFKKVIRKEEGIAYRTVYNKFYLNLDNIRSHSKIKLVDKQNLRYKIEIDLASILLEATEPLDLSSPEKIKYIENEANKEMEKEIKKLLLGFQKNGVDPAGFGEKYIASTRGKRISKKGWKEKYKNAKFDVEVKNTITKTGSID</sequence>
<comment type="caution">
    <text evidence="10">The sequence shown here is derived from an EMBL/GenBank/DDBJ whole genome shotgun (WGS) entry which is preliminary data.</text>
</comment>
<keyword evidence="4" id="KW-0732">Signal</keyword>
<dbReference type="eggNOG" id="ENOG502Z9GR">
    <property type="taxonomic scope" value="Bacteria"/>
</dbReference>
<dbReference type="InterPro" id="IPR038501">
    <property type="entry name" value="Spore_GerAC_C_sf"/>
</dbReference>
<name>K6E853_9BACI</name>
<evidence type="ECO:0000256" key="7">
    <source>
        <dbReference type="ARBA" id="ARBA00023288"/>
    </source>
</evidence>
<accession>K6E853</accession>
<keyword evidence="11" id="KW-1185">Reference proteome</keyword>
<dbReference type="NCBIfam" id="TIGR02887">
    <property type="entry name" value="spore_ger_x_C"/>
    <property type="match status" value="1"/>
</dbReference>
<dbReference type="STRING" id="1117379.BABA_08666"/>
<comment type="similarity">
    <text evidence="2">Belongs to the GerABKC lipoprotein family.</text>
</comment>
<dbReference type="Gene3D" id="3.30.300.210">
    <property type="entry name" value="Nutrient germinant receptor protein C, domain 3"/>
    <property type="match status" value="1"/>
</dbReference>
<protein>
    <submittedName>
        <fullName evidence="10">Spore germination protein</fullName>
    </submittedName>
</protein>
<organism evidence="10 11">
    <name type="scientific">Neobacillus bataviensis LMG 21833</name>
    <dbReference type="NCBI Taxonomy" id="1117379"/>
    <lineage>
        <taxon>Bacteria</taxon>
        <taxon>Bacillati</taxon>
        <taxon>Bacillota</taxon>
        <taxon>Bacilli</taxon>
        <taxon>Bacillales</taxon>
        <taxon>Bacillaceae</taxon>
        <taxon>Neobacillus</taxon>
    </lineage>
</organism>
<proteinExistence type="inferred from homology"/>
<dbReference type="PROSITE" id="PS51257">
    <property type="entry name" value="PROKAR_LIPOPROTEIN"/>
    <property type="match status" value="1"/>
</dbReference>